<protein>
    <recommendedName>
        <fullName evidence="5">Transmembrane protein</fullName>
    </recommendedName>
</protein>
<keyword evidence="4" id="KW-1185">Reference proteome</keyword>
<feature type="transmembrane region" description="Helical" evidence="2">
    <location>
        <begin position="76"/>
        <end position="98"/>
    </location>
</feature>
<feature type="compositionally biased region" description="Basic and acidic residues" evidence="1">
    <location>
        <begin position="476"/>
        <end position="485"/>
    </location>
</feature>
<evidence type="ECO:0000256" key="1">
    <source>
        <dbReference type="SAM" id="MobiDB-lite"/>
    </source>
</evidence>
<feature type="transmembrane region" description="Helical" evidence="2">
    <location>
        <begin position="12"/>
        <end position="32"/>
    </location>
</feature>
<comment type="caution">
    <text evidence="3">The sequence shown here is derived from an EMBL/GenBank/DDBJ whole genome shotgun (WGS) entry which is preliminary data.</text>
</comment>
<organism evidence="3 4">
    <name type="scientific">Magnetospirillum sulfuroxidans</name>
    <dbReference type="NCBI Taxonomy" id="611300"/>
    <lineage>
        <taxon>Bacteria</taxon>
        <taxon>Pseudomonadati</taxon>
        <taxon>Pseudomonadota</taxon>
        <taxon>Alphaproteobacteria</taxon>
        <taxon>Rhodospirillales</taxon>
        <taxon>Rhodospirillaceae</taxon>
        <taxon>Magnetospirillum</taxon>
    </lineage>
</organism>
<keyword evidence="2" id="KW-0472">Membrane</keyword>
<feature type="transmembrane region" description="Helical" evidence="2">
    <location>
        <begin position="401"/>
        <end position="420"/>
    </location>
</feature>
<keyword evidence="2" id="KW-1133">Transmembrane helix</keyword>
<evidence type="ECO:0008006" key="5">
    <source>
        <dbReference type="Google" id="ProtNLM"/>
    </source>
</evidence>
<evidence type="ECO:0000313" key="4">
    <source>
        <dbReference type="Proteomes" id="UP000680714"/>
    </source>
</evidence>
<feature type="transmembrane region" description="Helical" evidence="2">
    <location>
        <begin position="426"/>
        <end position="445"/>
    </location>
</feature>
<keyword evidence="2" id="KW-0812">Transmembrane</keyword>
<feature type="transmembrane region" description="Helical" evidence="2">
    <location>
        <begin position="157"/>
        <end position="187"/>
    </location>
</feature>
<feature type="transmembrane region" description="Helical" evidence="2">
    <location>
        <begin position="104"/>
        <end position="124"/>
    </location>
</feature>
<evidence type="ECO:0000256" key="2">
    <source>
        <dbReference type="SAM" id="Phobius"/>
    </source>
</evidence>
<feature type="transmembrane region" description="Helical" evidence="2">
    <location>
        <begin position="199"/>
        <end position="220"/>
    </location>
</feature>
<proteinExistence type="predicted"/>
<gene>
    <name evidence="3" type="ORF">KEC16_11190</name>
</gene>
<dbReference type="EMBL" id="JAGTUF010000009">
    <property type="protein sequence ID" value="MBR9972276.1"/>
    <property type="molecule type" value="Genomic_DNA"/>
</dbReference>
<feature type="transmembrane region" description="Helical" evidence="2">
    <location>
        <begin position="131"/>
        <end position="151"/>
    </location>
</feature>
<feature type="region of interest" description="Disordered" evidence="1">
    <location>
        <begin position="461"/>
        <end position="485"/>
    </location>
</feature>
<name>A0ABS5ICX4_9PROT</name>
<reference evidence="3 4" key="1">
    <citation type="submission" date="2021-04" db="EMBL/GenBank/DDBJ databases">
        <title>Magnetospirillum sulfuroxidans sp. nov., a facultative chemolithoautotrophic sulfur-oxidizing alphaproteobacterium isolated from freshwater sediment and proposals for Paramagetospirillum gen. nov., and Magnetospirillaceae fam. nov.</title>
        <authorList>
            <person name="Koziaeva V."/>
            <person name="Geelhoed J.S."/>
            <person name="Sorokin D.Y."/>
            <person name="Grouzdev D.S."/>
        </authorList>
    </citation>
    <scope>NUCLEOTIDE SEQUENCE [LARGE SCALE GENOMIC DNA]</scope>
    <source>
        <strain evidence="3 4">J10</strain>
    </source>
</reference>
<dbReference type="RefSeq" id="WP_211548866.1">
    <property type="nucleotide sequence ID" value="NZ_JAGTUF010000009.1"/>
</dbReference>
<dbReference type="Proteomes" id="UP000680714">
    <property type="component" value="Unassembled WGS sequence"/>
</dbReference>
<evidence type="ECO:0000313" key="3">
    <source>
        <dbReference type="EMBL" id="MBR9972276.1"/>
    </source>
</evidence>
<sequence>MTAASSQFLHWRGWRFLSVALVALLLLGPAIWNGYPLVYYDSEDYVEMAFSWQPIIFRIMTYGLVTALARPFDTLWVIPLFQAALMAWMLHEAVWAWIARYRPHVYLGMGVLLSLATGLPWVVAQVMADMFAGLTILGIAVLAFGTALPLWRRLLLIPVVGLAMCVHMTHVAVACGLVLVLAAMWLTSRFSLRMPRPRLRLVLPAVFLGIAIVPMVHWLATGKAYFSASGQVLQLALFVQDGLAQKYLDEVCPQGADLKLCEYKDALPQTADDFLWGPSVFQQLGGWDGMQAEAATIVKGAIVTFPADVAKAMAHNTLTQLDLIGTGEDLVPMSWHFVKTQLRRYPEDFRAFRYAKQQRHGGIDFELLNQIHVPIGQAAQLAALVMLAVAWKRRDRISTGLLLVVIFAFLGNAFVCGALSNPHDRYQSRIVWLALFAVSIAAIRLDQRFTVKRPVASAGEGGAVLDYPEKQNQAQKQDRSGTGHG</sequence>
<accession>A0ABS5ICX4</accession>